<sequence length="75" mass="8256">MHFDGVETMLVGRAPFYLCAYGDYLIAMNTGADKVFTLPARHEFGQARDLATGRMIGAGRCPRIGPRSTLVLHRS</sequence>
<accession>A0A0L0K5Z2</accession>
<dbReference type="Proteomes" id="UP000037151">
    <property type="component" value="Unassembled WGS sequence"/>
</dbReference>
<protein>
    <submittedName>
        <fullName evidence="1">Uncharacterized protein</fullName>
    </submittedName>
</protein>
<reference evidence="2" key="1">
    <citation type="submission" date="2014-07" db="EMBL/GenBank/DDBJ databases">
        <title>Genome sequencing of plant-pathogenic Streptomyces species.</title>
        <authorList>
            <person name="Harrison J."/>
            <person name="Sapp M."/>
            <person name="Thwaites R."/>
            <person name="Studholme D.J."/>
        </authorList>
    </citation>
    <scope>NUCLEOTIDE SEQUENCE [LARGE SCALE GENOMIC DNA]</scope>
    <source>
        <strain evidence="2">NCPPB 4445</strain>
    </source>
</reference>
<dbReference type="AlphaFoldDB" id="A0A0L0K5Z2"/>
<comment type="caution">
    <text evidence="1">The sequence shown here is derived from an EMBL/GenBank/DDBJ whole genome shotgun (WGS) entry which is preliminary data.</text>
</comment>
<evidence type="ECO:0000313" key="2">
    <source>
        <dbReference type="Proteomes" id="UP000037151"/>
    </source>
</evidence>
<dbReference type="EMBL" id="JPPY01000123">
    <property type="protein sequence ID" value="KND33542.1"/>
    <property type="molecule type" value="Genomic_DNA"/>
</dbReference>
<evidence type="ECO:0000313" key="1">
    <source>
        <dbReference type="EMBL" id="KND33542.1"/>
    </source>
</evidence>
<name>A0A0L0K5Z2_9ACTN</name>
<organism evidence="1 2">
    <name type="scientific">Streptomyces acidiscabies</name>
    <dbReference type="NCBI Taxonomy" id="42234"/>
    <lineage>
        <taxon>Bacteria</taxon>
        <taxon>Bacillati</taxon>
        <taxon>Actinomycetota</taxon>
        <taxon>Actinomycetes</taxon>
        <taxon>Kitasatosporales</taxon>
        <taxon>Streptomycetaceae</taxon>
        <taxon>Streptomyces</taxon>
    </lineage>
</organism>
<dbReference type="RefSeq" id="WP_050371756.1">
    <property type="nucleotide sequence ID" value="NZ_KQ257821.1"/>
</dbReference>
<dbReference type="PATRIC" id="fig|42234.21.peg.3976"/>
<gene>
    <name evidence="1" type="ORF">IQ63_19270</name>
</gene>
<proteinExistence type="predicted"/>